<evidence type="ECO:0000313" key="4">
    <source>
        <dbReference type="EMBL" id="RHC88285.1"/>
    </source>
</evidence>
<dbReference type="Gene3D" id="3.40.630.30">
    <property type="match status" value="1"/>
</dbReference>
<dbReference type="EMBL" id="WNDA01000005">
    <property type="protein sequence ID" value="MTU68243.1"/>
    <property type="molecule type" value="Genomic_DNA"/>
</dbReference>
<organism evidence="2 7">
    <name type="scientific">Parabacteroides merdae</name>
    <dbReference type="NCBI Taxonomy" id="46503"/>
    <lineage>
        <taxon>Bacteria</taxon>
        <taxon>Pseudomonadati</taxon>
        <taxon>Bacteroidota</taxon>
        <taxon>Bacteroidia</taxon>
        <taxon>Bacteroidales</taxon>
        <taxon>Tannerellaceae</taxon>
        <taxon>Parabacteroides</taxon>
    </lineage>
</organism>
<dbReference type="GeneID" id="49203161"/>
<evidence type="ECO:0000313" key="2">
    <source>
        <dbReference type="EMBL" id="GKH74107.1"/>
    </source>
</evidence>
<dbReference type="EMBL" id="BQNZ01000005">
    <property type="protein sequence ID" value="GKH74107.1"/>
    <property type="molecule type" value="Genomic_DNA"/>
</dbReference>
<dbReference type="Proteomes" id="UP001055114">
    <property type="component" value="Unassembled WGS sequence"/>
</dbReference>
<dbReference type="SUPFAM" id="SSF55729">
    <property type="entry name" value="Acyl-CoA N-acyltransferases (Nat)"/>
    <property type="match status" value="1"/>
</dbReference>
<dbReference type="AlphaFoldDB" id="A0A3R5W524"/>
<gene>
    <name evidence="2" type="ORF">CE91St3_39700</name>
    <name evidence="4" type="ORF">DW828_05350</name>
    <name evidence="3" type="ORF">GMD92_03905</name>
</gene>
<sequence length="187" mass="21690">MSLQSVVACRSVKDFSDPALDLIERTYTESFPEVERRDFSLVRNLVRDESRFIVYALSKEDRYVGFITGWLFDGYTYVEHFAIDPAARNGGIGAEAMKQFLVFCGTPVVLEVEMPTDEMSKRRIGFYERLGFKLDNQVYHQPPYREGGEWLEMRLMTYGDVDLEHSFELVKNCLHKNVYGVKDGLTR</sequence>
<reference evidence="2" key="3">
    <citation type="submission" date="2022-01" db="EMBL/GenBank/DDBJ databases">
        <title>Novel bile acid biosynthetic pathways are enriched in the microbiome of centenarians.</title>
        <authorList>
            <person name="Sato Y."/>
            <person name="Atarashi K."/>
            <person name="Plichta R.D."/>
            <person name="Arai Y."/>
            <person name="Sasajima S."/>
            <person name="Kearney M.S."/>
            <person name="Suda W."/>
            <person name="Takeshita K."/>
            <person name="Sasaki T."/>
            <person name="Okamoto S."/>
            <person name="Skelly N.A."/>
            <person name="Okamura Y."/>
            <person name="Vlamakis H."/>
            <person name="Li Y."/>
            <person name="Tanoue T."/>
            <person name="Takei H."/>
            <person name="Nittono H."/>
            <person name="Narushima S."/>
            <person name="Irie J."/>
            <person name="Itoh H."/>
            <person name="Moriya K."/>
            <person name="Sugiura Y."/>
            <person name="Suematsu M."/>
            <person name="Moritoki N."/>
            <person name="Shibata S."/>
            <person name="Littman R.D."/>
            <person name="Fischbach A.M."/>
            <person name="Uwamino Y."/>
            <person name="Inoue T."/>
            <person name="Honda A."/>
            <person name="Hattori M."/>
            <person name="Murai T."/>
            <person name="Xavier J.R."/>
            <person name="Hirose N."/>
            <person name="Honda K."/>
        </authorList>
    </citation>
    <scope>NUCLEOTIDE SEQUENCE</scope>
    <source>
        <strain evidence="2">CE91-St3</strain>
    </source>
</reference>
<dbReference type="CDD" id="cd04301">
    <property type="entry name" value="NAT_SF"/>
    <property type="match status" value="1"/>
</dbReference>
<dbReference type="InterPro" id="IPR000182">
    <property type="entry name" value="GNAT_dom"/>
</dbReference>
<proteinExistence type="predicted"/>
<dbReference type="InterPro" id="IPR016181">
    <property type="entry name" value="Acyl_CoA_acyltransferase"/>
</dbReference>
<evidence type="ECO:0000313" key="3">
    <source>
        <dbReference type="EMBL" id="MTU68243.1"/>
    </source>
</evidence>
<evidence type="ECO:0000313" key="6">
    <source>
        <dbReference type="Proteomes" id="UP000448908"/>
    </source>
</evidence>
<evidence type="ECO:0000259" key="1">
    <source>
        <dbReference type="PROSITE" id="PS51186"/>
    </source>
</evidence>
<dbReference type="Proteomes" id="UP000448908">
    <property type="component" value="Unassembled WGS sequence"/>
</dbReference>
<dbReference type="PROSITE" id="PS51186">
    <property type="entry name" value="GNAT"/>
    <property type="match status" value="1"/>
</dbReference>
<dbReference type="EMBL" id="QSII01000005">
    <property type="protein sequence ID" value="RHC88285.1"/>
    <property type="molecule type" value="Genomic_DNA"/>
</dbReference>
<protein>
    <submittedName>
        <fullName evidence="2 3">N-acetyltransferase</fullName>
    </submittedName>
</protein>
<accession>A0A3R5W524</accession>
<feature type="domain" description="N-acetyltransferase" evidence="1">
    <location>
        <begin position="10"/>
        <end position="158"/>
    </location>
</feature>
<dbReference type="OrthoDB" id="9127144at2"/>
<keyword evidence="4" id="KW-0808">Transferase</keyword>
<comment type="caution">
    <text evidence="2">The sequence shown here is derived from an EMBL/GenBank/DDBJ whole genome shotgun (WGS) entry which is preliminary data.</text>
</comment>
<evidence type="ECO:0000313" key="5">
    <source>
        <dbReference type="Proteomes" id="UP000286260"/>
    </source>
</evidence>
<reference evidence="4 5" key="1">
    <citation type="submission" date="2018-08" db="EMBL/GenBank/DDBJ databases">
        <title>A genome reference for cultivated species of the human gut microbiota.</title>
        <authorList>
            <person name="Zou Y."/>
            <person name="Xue W."/>
            <person name="Luo G."/>
        </authorList>
    </citation>
    <scope>NUCLEOTIDE SEQUENCE [LARGE SCALE GENOMIC DNA]</scope>
    <source>
        <strain evidence="4 5">AM34-17</strain>
    </source>
</reference>
<reference evidence="3 6" key="2">
    <citation type="journal article" date="2019" name="Nat. Med.">
        <title>A library of human gut bacterial isolates paired with longitudinal multiomics data enables mechanistic microbiome research.</title>
        <authorList>
            <person name="Poyet M."/>
            <person name="Groussin M."/>
            <person name="Gibbons S.M."/>
            <person name="Avila-Pacheco J."/>
            <person name="Jiang X."/>
            <person name="Kearney S.M."/>
            <person name="Perrotta A.R."/>
            <person name="Berdy B."/>
            <person name="Zhao S."/>
            <person name="Lieberman T.D."/>
            <person name="Swanson P.K."/>
            <person name="Smith M."/>
            <person name="Roesemann S."/>
            <person name="Alexander J.E."/>
            <person name="Rich S.A."/>
            <person name="Livny J."/>
            <person name="Vlamakis H."/>
            <person name="Clish C."/>
            <person name="Bullock K."/>
            <person name="Deik A."/>
            <person name="Scott J."/>
            <person name="Pierce K.A."/>
            <person name="Xavier R.J."/>
            <person name="Alm E.J."/>
        </authorList>
    </citation>
    <scope>NUCLEOTIDE SEQUENCE [LARGE SCALE GENOMIC DNA]</scope>
    <source>
        <strain evidence="3 6">BIOML-A16</strain>
    </source>
</reference>
<dbReference type="RefSeq" id="WP_005637277.1">
    <property type="nucleotide sequence ID" value="NZ_BAABYG010000001.1"/>
</dbReference>
<name>A0A3R5W524_9BACT</name>
<dbReference type="Pfam" id="PF00583">
    <property type="entry name" value="Acetyltransf_1"/>
    <property type="match status" value="1"/>
</dbReference>
<dbReference type="Proteomes" id="UP000286260">
    <property type="component" value="Unassembled WGS sequence"/>
</dbReference>
<evidence type="ECO:0000313" key="7">
    <source>
        <dbReference type="Proteomes" id="UP001055114"/>
    </source>
</evidence>
<dbReference type="GO" id="GO:0016747">
    <property type="term" value="F:acyltransferase activity, transferring groups other than amino-acyl groups"/>
    <property type="evidence" value="ECO:0007669"/>
    <property type="project" value="InterPro"/>
</dbReference>